<evidence type="ECO:0000256" key="5">
    <source>
        <dbReference type="ARBA" id="ARBA00022989"/>
    </source>
</evidence>
<evidence type="ECO:0000256" key="1">
    <source>
        <dbReference type="ARBA" id="ARBA00004651"/>
    </source>
</evidence>
<evidence type="ECO:0000256" key="6">
    <source>
        <dbReference type="ARBA" id="ARBA00023136"/>
    </source>
</evidence>
<feature type="transmembrane region" description="Helical" evidence="7">
    <location>
        <begin position="309"/>
        <end position="332"/>
    </location>
</feature>
<keyword evidence="2" id="KW-0813">Transport</keyword>
<name>A0ABY4S9X9_AQUTE</name>
<evidence type="ECO:0000256" key="4">
    <source>
        <dbReference type="ARBA" id="ARBA00022692"/>
    </source>
</evidence>
<dbReference type="PANTHER" id="PTHR43738">
    <property type="entry name" value="ABC TRANSPORTER, MEMBRANE PROTEIN"/>
    <property type="match status" value="1"/>
</dbReference>
<proteinExistence type="predicted"/>
<dbReference type="InterPro" id="IPR051125">
    <property type="entry name" value="ABC-4/HrtB_transporter"/>
</dbReference>
<evidence type="ECO:0000256" key="7">
    <source>
        <dbReference type="SAM" id="Phobius"/>
    </source>
</evidence>
<gene>
    <name evidence="9" type="ORF">MW290_23440</name>
</gene>
<dbReference type="Pfam" id="PF02687">
    <property type="entry name" value="FtsX"/>
    <property type="match status" value="1"/>
</dbReference>
<evidence type="ECO:0000313" key="10">
    <source>
        <dbReference type="Proteomes" id="UP001056201"/>
    </source>
</evidence>
<evidence type="ECO:0000313" key="9">
    <source>
        <dbReference type="EMBL" id="URI08538.1"/>
    </source>
</evidence>
<reference evidence="9" key="1">
    <citation type="submission" date="2022-05" db="EMBL/GenBank/DDBJ databases">
        <title>An RpoN-dependent PEP-CTERM gene is involved in floc formation of an Aquincola tertiaricarbonis strain.</title>
        <authorList>
            <person name="Qiu D."/>
            <person name="Xia M."/>
        </authorList>
    </citation>
    <scope>NUCLEOTIDE SEQUENCE</scope>
    <source>
        <strain evidence="9">RN12</strain>
    </source>
</reference>
<evidence type="ECO:0000256" key="3">
    <source>
        <dbReference type="ARBA" id="ARBA00022475"/>
    </source>
</evidence>
<feature type="transmembrane region" description="Helical" evidence="7">
    <location>
        <begin position="344"/>
        <end position="368"/>
    </location>
</feature>
<dbReference type="InterPro" id="IPR003838">
    <property type="entry name" value="ABC3_permease_C"/>
</dbReference>
<organism evidence="9 10">
    <name type="scientific">Aquincola tertiaricarbonis</name>
    <dbReference type="NCBI Taxonomy" id="391953"/>
    <lineage>
        <taxon>Bacteria</taxon>
        <taxon>Pseudomonadati</taxon>
        <taxon>Pseudomonadota</taxon>
        <taxon>Betaproteobacteria</taxon>
        <taxon>Burkholderiales</taxon>
        <taxon>Sphaerotilaceae</taxon>
        <taxon>Aquincola</taxon>
    </lineage>
</organism>
<feature type="transmembrane region" description="Helical" evidence="7">
    <location>
        <begin position="246"/>
        <end position="272"/>
    </location>
</feature>
<dbReference type="PANTHER" id="PTHR43738:SF1">
    <property type="entry name" value="HEMIN TRANSPORT SYSTEM PERMEASE PROTEIN HRTB-RELATED"/>
    <property type="match status" value="1"/>
</dbReference>
<comment type="subcellular location">
    <subcellularLocation>
        <location evidence="1">Cell membrane</location>
        <topology evidence="1">Multi-pass membrane protein</topology>
    </subcellularLocation>
</comment>
<feature type="domain" description="ABC3 transporter permease C-terminal" evidence="8">
    <location>
        <begin position="260"/>
        <end position="372"/>
    </location>
</feature>
<keyword evidence="10" id="KW-1185">Reference proteome</keyword>
<dbReference type="RefSeq" id="WP_250196760.1">
    <property type="nucleotide sequence ID" value="NZ_CP097636.1"/>
</dbReference>
<dbReference type="Proteomes" id="UP001056201">
    <property type="component" value="Chromosome 2"/>
</dbReference>
<keyword evidence="5 7" id="KW-1133">Transmembrane helix</keyword>
<evidence type="ECO:0000259" key="8">
    <source>
        <dbReference type="Pfam" id="PF02687"/>
    </source>
</evidence>
<sequence>MIPLARRMLVHEWRRFVPAALALCFSGVLLSVQVALVLGIFGSAAVSVTASSADLWVGYPGTQSVNFGRPVAPDVEMRLRMDPRVHDVEPYLWLEADWQDAARSGGGVPVFVSGLQTAAGAMMFSHVLSPALRAALAQPDAVVIDRSEMDQLGTRPGEWAWINARRVQVVAAIAGLRALGGVNVLASLDTARGLGAPARGEGATYFVASLKPGSDPDQVQQAFGRDATFGPFEVWTAAQFARRSQLYWMLDTGAGTAVLFMAGIVCLVGVVITSQSLTSVVASSAREYATLHALGVSMRALGRVVVQQACWIGGVGLVLAGLASALLIWLAGSYAVPVAMSWEAALGCAVLVAALALLSGLVALRGLFQANPAMLLR</sequence>
<dbReference type="EMBL" id="CP097636">
    <property type="protein sequence ID" value="URI08538.1"/>
    <property type="molecule type" value="Genomic_DNA"/>
</dbReference>
<keyword evidence="3" id="KW-1003">Cell membrane</keyword>
<keyword evidence="6 7" id="KW-0472">Membrane</keyword>
<keyword evidence="4 7" id="KW-0812">Transmembrane</keyword>
<protein>
    <submittedName>
        <fullName evidence="9">ABC transporter permease</fullName>
    </submittedName>
</protein>
<evidence type="ECO:0000256" key="2">
    <source>
        <dbReference type="ARBA" id="ARBA00022448"/>
    </source>
</evidence>
<accession>A0ABY4S9X9</accession>